<dbReference type="Gene3D" id="3.30.700.10">
    <property type="entry name" value="Glycoprotein, Type 4 Pilin"/>
    <property type="match status" value="1"/>
</dbReference>
<dbReference type="InterPro" id="IPR045584">
    <property type="entry name" value="Pilin-like"/>
</dbReference>
<keyword evidence="2" id="KW-1133">Transmembrane helix</keyword>
<keyword evidence="2" id="KW-0812">Transmembrane</keyword>
<dbReference type="PRINTS" id="PR00813">
    <property type="entry name" value="BCTERIALGSPG"/>
</dbReference>
<sequence length="171" mass="18405">MAKKNLGFTLVELIVVIVILGVLAVTVVPKLLNVQSNANITVIESAVSAIKTAADLFKLKTLTTGNELTAEVEFEGVKGSNYNPWAATAKGTSYSSDYSSPPEIFEAAGLDVNDWAYRIYTPSNYSVVAAPRNVLSKAEPTAIEVKESNCYFEYLWSTTGEPTLTINKAGC</sequence>
<dbReference type="GO" id="GO:0015627">
    <property type="term" value="C:type II protein secretion system complex"/>
    <property type="evidence" value="ECO:0007669"/>
    <property type="project" value="InterPro"/>
</dbReference>
<dbReference type="AlphaFoldDB" id="A0A1I1T4R8"/>
<name>A0A1I1T4R8_9GAMM</name>
<evidence type="ECO:0000313" key="3">
    <source>
        <dbReference type="EMBL" id="SFD50390.1"/>
    </source>
</evidence>
<feature type="transmembrane region" description="Helical" evidence="2">
    <location>
        <begin position="6"/>
        <end position="28"/>
    </location>
</feature>
<dbReference type="EMBL" id="FOLO01000063">
    <property type="protein sequence ID" value="SFD50390.1"/>
    <property type="molecule type" value="Genomic_DNA"/>
</dbReference>
<evidence type="ECO:0000313" key="4">
    <source>
        <dbReference type="Proteomes" id="UP000198862"/>
    </source>
</evidence>
<dbReference type="GO" id="GO:0015628">
    <property type="term" value="P:protein secretion by the type II secretion system"/>
    <property type="evidence" value="ECO:0007669"/>
    <property type="project" value="InterPro"/>
</dbReference>
<dbReference type="NCBIfam" id="TIGR02532">
    <property type="entry name" value="IV_pilin_GFxxxE"/>
    <property type="match status" value="1"/>
</dbReference>
<dbReference type="InterPro" id="IPR012902">
    <property type="entry name" value="N_methyl_site"/>
</dbReference>
<keyword evidence="1" id="KW-0488">Methylation</keyword>
<accession>A0A1I1T4R8</accession>
<dbReference type="Proteomes" id="UP000198862">
    <property type="component" value="Unassembled WGS sequence"/>
</dbReference>
<proteinExistence type="predicted"/>
<organism evidence="3 4">
    <name type="scientific">Pseudoalteromonas denitrificans DSM 6059</name>
    <dbReference type="NCBI Taxonomy" id="1123010"/>
    <lineage>
        <taxon>Bacteria</taxon>
        <taxon>Pseudomonadati</taxon>
        <taxon>Pseudomonadota</taxon>
        <taxon>Gammaproteobacteria</taxon>
        <taxon>Alteromonadales</taxon>
        <taxon>Pseudoalteromonadaceae</taxon>
        <taxon>Pseudoalteromonas</taxon>
    </lineage>
</organism>
<protein>
    <submittedName>
        <fullName evidence="3">Type II secretion system protein G</fullName>
    </submittedName>
</protein>
<evidence type="ECO:0000256" key="1">
    <source>
        <dbReference type="ARBA" id="ARBA00022481"/>
    </source>
</evidence>
<reference evidence="3 4" key="1">
    <citation type="submission" date="2016-10" db="EMBL/GenBank/DDBJ databases">
        <authorList>
            <person name="de Groot N.N."/>
        </authorList>
    </citation>
    <scope>NUCLEOTIDE SEQUENCE [LARGE SCALE GENOMIC DNA]</scope>
    <source>
        <strain evidence="3 4">DSM 6059</strain>
    </source>
</reference>
<evidence type="ECO:0000256" key="2">
    <source>
        <dbReference type="SAM" id="Phobius"/>
    </source>
</evidence>
<dbReference type="Pfam" id="PF07963">
    <property type="entry name" value="N_methyl"/>
    <property type="match status" value="1"/>
</dbReference>
<dbReference type="SUPFAM" id="SSF54523">
    <property type="entry name" value="Pili subunits"/>
    <property type="match status" value="1"/>
</dbReference>
<dbReference type="OrthoDB" id="6271594at2"/>
<dbReference type="STRING" id="1123010.SAMN02745724_04705"/>
<dbReference type="RefSeq" id="WP_091990560.1">
    <property type="nucleotide sequence ID" value="NZ_FOLO01000063.1"/>
</dbReference>
<keyword evidence="2" id="KW-0472">Membrane</keyword>
<dbReference type="InterPro" id="IPR000983">
    <property type="entry name" value="Bac_GSPG_pilin"/>
</dbReference>
<gene>
    <name evidence="3" type="ORF">SAMN02745724_04705</name>
</gene>
<keyword evidence="4" id="KW-1185">Reference proteome</keyword>